<evidence type="ECO:0000313" key="8">
    <source>
        <dbReference type="EMBL" id="OGE79048.1"/>
    </source>
</evidence>
<dbReference type="AlphaFoldDB" id="A0A1F5NN44"/>
<protein>
    <submittedName>
        <fullName evidence="8">CRISPR-associated endonuclease Cas2</fullName>
    </submittedName>
</protein>
<reference evidence="8 9" key="1">
    <citation type="journal article" date="2016" name="Nat. Commun.">
        <title>Thousands of microbial genomes shed light on interconnected biogeochemical processes in an aquifer system.</title>
        <authorList>
            <person name="Anantharaman K."/>
            <person name="Brown C.T."/>
            <person name="Hug L.A."/>
            <person name="Sharon I."/>
            <person name="Castelle C.J."/>
            <person name="Probst A.J."/>
            <person name="Thomas B.C."/>
            <person name="Singh A."/>
            <person name="Wilkins M.J."/>
            <person name="Karaoz U."/>
            <person name="Brodie E.L."/>
            <person name="Williams K.H."/>
            <person name="Hubbard S.S."/>
            <person name="Banfield J.F."/>
        </authorList>
    </citation>
    <scope>NUCLEOTIDE SEQUENCE [LARGE SCALE GENOMIC DNA]</scope>
</reference>
<dbReference type="Proteomes" id="UP000176864">
    <property type="component" value="Unassembled WGS sequence"/>
</dbReference>
<evidence type="ECO:0000313" key="9">
    <source>
        <dbReference type="Proteomes" id="UP000176864"/>
    </source>
</evidence>
<accession>A0A1F5NN44</accession>
<evidence type="ECO:0000256" key="3">
    <source>
        <dbReference type="ARBA" id="ARBA00022759"/>
    </source>
</evidence>
<dbReference type="GO" id="GO:0043571">
    <property type="term" value="P:maintenance of CRISPR repeat elements"/>
    <property type="evidence" value="ECO:0007669"/>
    <property type="project" value="InterPro"/>
</dbReference>
<name>A0A1F5NN44_9BACT</name>
<keyword evidence="6" id="KW-0051">Antiviral defense</keyword>
<organism evidence="8 9">
    <name type="scientific">Candidatus Doudnabacteria bacterium RIFCSPHIGHO2_01_FULL_46_14</name>
    <dbReference type="NCBI Taxonomy" id="1817824"/>
    <lineage>
        <taxon>Bacteria</taxon>
        <taxon>Candidatus Doudnaibacteriota</taxon>
    </lineage>
</organism>
<gene>
    <name evidence="8" type="ORF">A2751_01150</name>
</gene>
<keyword evidence="3 8" id="KW-0255">Endonuclease</keyword>
<dbReference type="Pfam" id="PF20803">
    <property type="entry name" value="PaaX_M"/>
    <property type="match status" value="1"/>
</dbReference>
<dbReference type="EMBL" id="MFEK01000010">
    <property type="protein sequence ID" value="OGE79048.1"/>
    <property type="molecule type" value="Genomic_DNA"/>
</dbReference>
<evidence type="ECO:0000259" key="7">
    <source>
        <dbReference type="Pfam" id="PF20803"/>
    </source>
</evidence>
<dbReference type="Gene3D" id="3.30.70.2650">
    <property type="match status" value="1"/>
</dbReference>
<sequence length="158" mass="19178">MKNATMELLLDPEKYMEKYNRREIQRRLYYLKHKKFITFPARSPKGQVLLTKLGLRRLNQIKFQKIRIKRTVWDGAWRLLTFDIPEKNSGTRQTFRRKLKELGFFHFQRSVFVLPYECKTEIDLITDYLKITPCVHLLQANRFFGDKELIKKFNLHVP</sequence>
<keyword evidence="5" id="KW-0460">Magnesium</keyword>
<dbReference type="STRING" id="1817824.A2751_01150"/>
<proteinExistence type="predicted"/>
<evidence type="ECO:0000256" key="4">
    <source>
        <dbReference type="ARBA" id="ARBA00022801"/>
    </source>
</evidence>
<keyword evidence="1" id="KW-0540">Nuclease</keyword>
<evidence type="ECO:0000256" key="1">
    <source>
        <dbReference type="ARBA" id="ARBA00022722"/>
    </source>
</evidence>
<comment type="caution">
    <text evidence="8">The sequence shown here is derived from an EMBL/GenBank/DDBJ whole genome shotgun (WGS) entry which is preliminary data.</text>
</comment>
<dbReference type="InterPro" id="IPR021127">
    <property type="entry name" value="CRISPR_associated_Cas2"/>
</dbReference>
<keyword evidence="2" id="KW-0479">Metal-binding</keyword>
<dbReference type="GO" id="GO:0004521">
    <property type="term" value="F:RNA endonuclease activity"/>
    <property type="evidence" value="ECO:0007669"/>
    <property type="project" value="InterPro"/>
</dbReference>
<dbReference type="InterPro" id="IPR048846">
    <property type="entry name" value="PaaX-like_central"/>
</dbReference>
<dbReference type="SUPFAM" id="SSF143430">
    <property type="entry name" value="TTP0101/SSO1404-like"/>
    <property type="match status" value="1"/>
</dbReference>
<evidence type="ECO:0000256" key="6">
    <source>
        <dbReference type="ARBA" id="ARBA00023118"/>
    </source>
</evidence>
<keyword evidence="4" id="KW-0378">Hydrolase</keyword>
<evidence type="ECO:0000256" key="5">
    <source>
        <dbReference type="ARBA" id="ARBA00022842"/>
    </source>
</evidence>
<feature type="domain" description="Transcriptional repressor PaaX-like central Cas2-like" evidence="7">
    <location>
        <begin position="72"/>
        <end position="142"/>
    </location>
</feature>
<dbReference type="NCBIfam" id="TIGR01573">
    <property type="entry name" value="cas2"/>
    <property type="match status" value="1"/>
</dbReference>
<evidence type="ECO:0000256" key="2">
    <source>
        <dbReference type="ARBA" id="ARBA00022723"/>
    </source>
</evidence>